<gene>
    <name evidence="2" type="ORF">PECUL_23A020091</name>
</gene>
<name>A0AAD1TA32_PELCU</name>
<sequence length="238" mass="26761">MPSPHYPTFPFPRPPQHTLKYMTHCRQADLRTQPTLTETPPHLRDRLHTTAPTTTSTHRIRDEPTRQDCPNAQYPRTLYHNTRNHSTLTTRNSTRSTNTPPTLTGALNRHRRTPDTEVTPQQDNTPTHDTHTTTAYTHYRTATSTEGTPAANAHTGQNYLTDPRPPNAPLLDNCSPPSTPTDLEQAYLTEIPEPRLPAAHTPPSPTSACRTRLDKSENLPDTPPTTQELLKTRRVVAI</sequence>
<keyword evidence="3" id="KW-1185">Reference proteome</keyword>
<proteinExistence type="predicted"/>
<dbReference type="EMBL" id="OW240922">
    <property type="protein sequence ID" value="CAH2321664.1"/>
    <property type="molecule type" value="Genomic_DNA"/>
</dbReference>
<dbReference type="AlphaFoldDB" id="A0AAD1TA32"/>
<dbReference type="Proteomes" id="UP001295444">
    <property type="component" value="Chromosome 11"/>
</dbReference>
<evidence type="ECO:0000256" key="1">
    <source>
        <dbReference type="SAM" id="MobiDB-lite"/>
    </source>
</evidence>
<organism evidence="2 3">
    <name type="scientific">Pelobates cultripes</name>
    <name type="common">Western spadefoot toad</name>
    <dbReference type="NCBI Taxonomy" id="61616"/>
    <lineage>
        <taxon>Eukaryota</taxon>
        <taxon>Metazoa</taxon>
        <taxon>Chordata</taxon>
        <taxon>Craniata</taxon>
        <taxon>Vertebrata</taxon>
        <taxon>Euteleostomi</taxon>
        <taxon>Amphibia</taxon>
        <taxon>Batrachia</taxon>
        <taxon>Anura</taxon>
        <taxon>Pelobatoidea</taxon>
        <taxon>Pelobatidae</taxon>
        <taxon>Pelobates</taxon>
    </lineage>
</organism>
<feature type="region of interest" description="Disordered" evidence="1">
    <location>
        <begin position="35"/>
        <end position="225"/>
    </location>
</feature>
<feature type="compositionally biased region" description="Low complexity" evidence="1">
    <location>
        <begin position="132"/>
        <end position="145"/>
    </location>
</feature>
<accession>A0AAD1TA32</accession>
<feature type="compositionally biased region" description="Low complexity" evidence="1">
    <location>
        <begin position="80"/>
        <end position="104"/>
    </location>
</feature>
<evidence type="ECO:0000313" key="3">
    <source>
        <dbReference type="Proteomes" id="UP001295444"/>
    </source>
</evidence>
<protein>
    <submittedName>
        <fullName evidence="2">Uncharacterized protein</fullName>
    </submittedName>
</protein>
<reference evidence="2" key="1">
    <citation type="submission" date="2022-03" db="EMBL/GenBank/DDBJ databases">
        <authorList>
            <person name="Alioto T."/>
            <person name="Alioto T."/>
            <person name="Gomez Garrido J."/>
        </authorList>
    </citation>
    <scope>NUCLEOTIDE SEQUENCE</scope>
</reference>
<evidence type="ECO:0000313" key="2">
    <source>
        <dbReference type="EMBL" id="CAH2321664.1"/>
    </source>
</evidence>